<keyword evidence="1" id="KW-0862">Zinc</keyword>
<feature type="compositionally biased region" description="Gly residues" evidence="2">
    <location>
        <begin position="817"/>
        <end position="828"/>
    </location>
</feature>
<evidence type="ECO:0000313" key="4">
    <source>
        <dbReference type="EMBL" id="KAK1617335.1"/>
    </source>
</evidence>
<dbReference type="GO" id="GO:0008270">
    <property type="term" value="F:zinc ion binding"/>
    <property type="evidence" value="ECO:0007669"/>
    <property type="project" value="UniProtKB-KW"/>
</dbReference>
<feature type="compositionally biased region" description="Basic and acidic residues" evidence="2">
    <location>
        <begin position="837"/>
        <end position="848"/>
    </location>
</feature>
<dbReference type="Gene3D" id="4.10.60.10">
    <property type="entry name" value="Zinc finger, CCHC-type"/>
    <property type="match status" value="1"/>
</dbReference>
<dbReference type="AlphaFoldDB" id="A0AAD8RAM5"/>
<organism evidence="4 5">
    <name type="scientific">Lolium multiflorum</name>
    <name type="common">Italian ryegrass</name>
    <name type="synonym">Lolium perenne subsp. multiflorum</name>
    <dbReference type="NCBI Taxonomy" id="4521"/>
    <lineage>
        <taxon>Eukaryota</taxon>
        <taxon>Viridiplantae</taxon>
        <taxon>Streptophyta</taxon>
        <taxon>Embryophyta</taxon>
        <taxon>Tracheophyta</taxon>
        <taxon>Spermatophyta</taxon>
        <taxon>Magnoliopsida</taxon>
        <taxon>Liliopsida</taxon>
        <taxon>Poales</taxon>
        <taxon>Poaceae</taxon>
        <taxon>BOP clade</taxon>
        <taxon>Pooideae</taxon>
        <taxon>Poodae</taxon>
        <taxon>Poeae</taxon>
        <taxon>Poeae Chloroplast Group 2 (Poeae type)</taxon>
        <taxon>Loliodinae</taxon>
        <taxon>Loliinae</taxon>
        <taxon>Lolium</taxon>
    </lineage>
</organism>
<feature type="domain" description="CCHC-type" evidence="3">
    <location>
        <begin position="343"/>
        <end position="357"/>
    </location>
</feature>
<dbReference type="InterPro" id="IPR001878">
    <property type="entry name" value="Znf_CCHC"/>
</dbReference>
<evidence type="ECO:0000313" key="5">
    <source>
        <dbReference type="Proteomes" id="UP001231189"/>
    </source>
</evidence>
<sequence length="848" mass="96981">MDKLFKGLDEDSNLSVKEMKSRFLTYEAEKNKKDDDLQSQMAEMIAMLKSLSGGTSSGVAIPGESYKQVTHDYPKNTSHMPHINHSVNVPHFDGTHFSFWKSSMEPHIRSCSVEMWEIIIDGYRKPQDPIRLTSTKFYNRQLSASACDKVRSGINRKLLDQVNDIVSAEELCDRIVVLQEGTNLFQKSLYELAKTEATLFMIKEGETIVEACGRLGALRVKVKGLCCDKYNDGFEVNEEFIKSKVIDMIAIKQKDTNLALNLRILTKQADLSTDNLVSYMVAMTTWPKKEKDSWTDQEREEVYEIEEEEEMTSTSDIGTNFAFFVKKYKKKFPISSNEKKRTCYNCDEDNHFANECPYEKRVDKPRFVKEAEDEEKEAGVAGLAFSKDYSTESSTPNVIGSSFMARMTYDDDSDDSSSSTVVGSCLMAREAKWRAIRQENPYHFEARTYTGPDKLFWTKTQAKLWDDFYDDSDHMKKGFYVLPKYLNMDHFSLCTTTDFRFIDDALERLNVLDLVLIEKDLLLLPDVIRQFHATVFFHSAAACTITWMTGRDQYYASFEDFCDALGYGGGWASGFKVHSQKPMPIDKIAFCYTPDPDQIPPRITGMYYYYHHTLAKIFRENLVSKVGDKASCHHYYVNLMYYCRVENLNKINGCDFIFCELQRSVEKRMPPNYCQFVQCLLSHVVPADKLPRGQQVRMESFSLALRGPYMDVPEMMSLKGAAKFFTNLWQMCKCSYDLNHRALEMAQETRRRQDEFVSAQNVTVPQPGPEMNPVPYDSFVMPTIDDAMFHGFDMSRLPPFVSGRAPSRPRRSVPSGSGTGSGSHTGSGDGEEESEESSQHPDDSAFFA</sequence>
<dbReference type="SUPFAM" id="SSF57756">
    <property type="entry name" value="Retrovirus zinc finger-like domains"/>
    <property type="match status" value="1"/>
</dbReference>
<keyword evidence="1" id="KW-0479">Metal-binding</keyword>
<accession>A0AAD8RAM5</accession>
<protein>
    <recommendedName>
        <fullName evidence="3">CCHC-type domain-containing protein</fullName>
    </recommendedName>
</protein>
<dbReference type="GO" id="GO:0003676">
    <property type="term" value="F:nucleic acid binding"/>
    <property type="evidence" value="ECO:0007669"/>
    <property type="project" value="InterPro"/>
</dbReference>
<reference evidence="4" key="1">
    <citation type="submission" date="2023-07" db="EMBL/GenBank/DDBJ databases">
        <title>A chromosome-level genome assembly of Lolium multiflorum.</title>
        <authorList>
            <person name="Chen Y."/>
            <person name="Copetti D."/>
            <person name="Kolliker R."/>
            <person name="Studer B."/>
        </authorList>
    </citation>
    <scope>NUCLEOTIDE SEQUENCE</scope>
    <source>
        <strain evidence="4">02402/16</strain>
        <tissue evidence="4">Leaf</tissue>
    </source>
</reference>
<name>A0AAD8RAM5_LOLMU</name>
<dbReference type="Pfam" id="PF00098">
    <property type="entry name" value="zf-CCHC"/>
    <property type="match status" value="1"/>
</dbReference>
<gene>
    <name evidence="4" type="ORF">QYE76_022852</name>
</gene>
<feature type="compositionally biased region" description="Low complexity" evidence="2">
    <location>
        <begin position="802"/>
        <end position="816"/>
    </location>
</feature>
<feature type="region of interest" description="Disordered" evidence="2">
    <location>
        <begin position="800"/>
        <end position="848"/>
    </location>
</feature>
<evidence type="ECO:0000256" key="1">
    <source>
        <dbReference type="PROSITE-ProRule" id="PRU00047"/>
    </source>
</evidence>
<keyword evidence="1" id="KW-0863">Zinc-finger</keyword>
<proteinExistence type="predicted"/>
<dbReference type="EMBL" id="JAUUTY010000006">
    <property type="protein sequence ID" value="KAK1617335.1"/>
    <property type="molecule type" value="Genomic_DNA"/>
</dbReference>
<evidence type="ECO:0000256" key="2">
    <source>
        <dbReference type="SAM" id="MobiDB-lite"/>
    </source>
</evidence>
<dbReference type="Proteomes" id="UP001231189">
    <property type="component" value="Unassembled WGS sequence"/>
</dbReference>
<keyword evidence="5" id="KW-1185">Reference proteome</keyword>
<comment type="caution">
    <text evidence="4">The sequence shown here is derived from an EMBL/GenBank/DDBJ whole genome shotgun (WGS) entry which is preliminary data.</text>
</comment>
<dbReference type="PROSITE" id="PS50158">
    <property type="entry name" value="ZF_CCHC"/>
    <property type="match status" value="1"/>
</dbReference>
<dbReference type="InterPro" id="IPR036875">
    <property type="entry name" value="Znf_CCHC_sf"/>
</dbReference>
<evidence type="ECO:0000259" key="3">
    <source>
        <dbReference type="PROSITE" id="PS50158"/>
    </source>
</evidence>